<dbReference type="EC" id="3.-.-.-" evidence="3"/>
<name>A0ABV8RP14_9SPHN</name>
<evidence type="ECO:0000313" key="4">
    <source>
        <dbReference type="Proteomes" id="UP001595828"/>
    </source>
</evidence>
<dbReference type="Pfam" id="PF00144">
    <property type="entry name" value="Beta-lactamase"/>
    <property type="match status" value="1"/>
</dbReference>
<protein>
    <submittedName>
        <fullName evidence="3">Serine hydrolase domain-containing protein</fullName>
        <ecNumber evidence="3">3.-.-.-</ecNumber>
    </submittedName>
</protein>
<sequence length="381" mass="41349">MPRFLAPLIAPLLLLPALWGCSHSAAPASDSPLSPAALAAVKADPGVGRERLARAVNRLFTDPAMAETRAVIVMHGGRMVAERYAPGYTPQTRFVSWSMAKSITGVMIGMLIADGRLRLNESAPVPAWQRPGDPRGEITLKQLLQMRSGLNHTEAGDPIYSSDEVRMLFRDGRDNMAAYAEAQPLEAEPGAKFEYSTATTVILADIATRALVENPALAENPAIRRRAMDEFLRTRLFEPIGMHSMVPEYDRFGTLIGGSLIHGTARDWAKFGEFLRAGGSVRGAQLIPRGWIDFMTHPSPRNAAYGAQIWLNHRPSKGAEGTLFPGHGPASLFSCVGHLGQYVIVSPRQDLVIVRLGKTNDGDRAPMVAGLAKLVDLFPAR</sequence>
<feature type="chain" id="PRO_5045102120" evidence="1">
    <location>
        <begin position="26"/>
        <end position="381"/>
    </location>
</feature>
<dbReference type="InterPro" id="IPR012338">
    <property type="entry name" value="Beta-lactam/transpept-like"/>
</dbReference>
<dbReference type="PANTHER" id="PTHR43283:SF7">
    <property type="entry name" value="BETA-LACTAMASE-RELATED DOMAIN-CONTAINING PROTEIN"/>
    <property type="match status" value="1"/>
</dbReference>
<dbReference type="PANTHER" id="PTHR43283">
    <property type="entry name" value="BETA-LACTAMASE-RELATED"/>
    <property type="match status" value="1"/>
</dbReference>
<keyword evidence="1" id="KW-0732">Signal</keyword>
<feature type="signal peptide" evidence="1">
    <location>
        <begin position="1"/>
        <end position="25"/>
    </location>
</feature>
<dbReference type="SUPFAM" id="SSF56601">
    <property type="entry name" value="beta-lactamase/transpeptidase-like"/>
    <property type="match status" value="1"/>
</dbReference>
<gene>
    <name evidence="3" type="ORF">ACFO0A_02960</name>
</gene>
<dbReference type="Gene3D" id="3.40.710.10">
    <property type="entry name" value="DD-peptidase/beta-lactamase superfamily"/>
    <property type="match status" value="1"/>
</dbReference>
<keyword evidence="4" id="KW-1185">Reference proteome</keyword>
<reference evidence="4" key="1">
    <citation type="journal article" date="2019" name="Int. J. Syst. Evol. Microbiol.">
        <title>The Global Catalogue of Microorganisms (GCM) 10K type strain sequencing project: providing services to taxonomists for standard genome sequencing and annotation.</title>
        <authorList>
            <consortium name="The Broad Institute Genomics Platform"/>
            <consortium name="The Broad Institute Genome Sequencing Center for Infectious Disease"/>
            <person name="Wu L."/>
            <person name="Ma J."/>
        </authorList>
    </citation>
    <scope>NUCLEOTIDE SEQUENCE [LARGE SCALE GENOMIC DNA]</scope>
    <source>
        <strain evidence="4">CGMCC 1.12989</strain>
    </source>
</reference>
<dbReference type="InterPro" id="IPR050789">
    <property type="entry name" value="Diverse_Enzym_Activities"/>
</dbReference>
<evidence type="ECO:0000256" key="1">
    <source>
        <dbReference type="SAM" id="SignalP"/>
    </source>
</evidence>
<dbReference type="InterPro" id="IPR001466">
    <property type="entry name" value="Beta-lactam-related"/>
</dbReference>
<dbReference type="RefSeq" id="WP_379537489.1">
    <property type="nucleotide sequence ID" value="NZ_JBHSDR010000003.1"/>
</dbReference>
<accession>A0ABV8RP14</accession>
<feature type="domain" description="Beta-lactamase-related" evidence="2">
    <location>
        <begin position="70"/>
        <end position="363"/>
    </location>
</feature>
<proteinExistence type="predicted"/>
<comment type="caution">
    <text evidence="3">The sequence shown here is derived from an EMBL/GenBank/DDBJ whole genome shotgun (WGS) entry which is preliminary data.</text>
</comment>
<dbReference type="GO" id="GO:0016787">
    <property type="term" value="F:hydrolase activity"/>
    <property type="evidence" value="ECO:0007669"/>
    <property type="project" value="UniProtKB-KW"/>
</dbReference>
<dbReference type="EMBL" id="JBHSDR010000003">
    <property type="protein sequence ID" value="MFC4294016.1"/>
    <property type="molecule type" value="Genomic_DNA"/>
</dbReference>
<keyword evidence="3" id="KW-0378">Hydrolase</keyword>
<dbReference type="Proteomes" id="UP001595828">
    <property type="component" value="Unassembled WGS sequence"/>
</dbReference>
<organism evidence="3 4">
    <name type="scientific">Novosphingobium tardum</name>
    <dbReference type="NCBI Taxonomy" id="1538021"/>
    <lineage>
        <taxon>Bacteria</taxon>
        <taxon>Pseudomonadati</taxon>
        <taxon>Pseudomonadota</taxon>
        <taxon>Alphaproteobacteria</taxon>
        <taxon>Sphingomonadales</taxon>
        <taxon>Sphingomonadaceae</taxon>
        <taxon>Novosphingobium</taxon>
    </lineage>
</organism>
<evidence type="ECO:0000259" key="2">
    <source>
        <dbReference type="Pfam" id="PF00144"/>
    </source>
</evidence>
<evidence type="ECO:0000313" key="3">
    <source>
        <dbReference type="EMBL" id="MFC4294016.1"/>
    </source>
</evidence>